<name>A0A139XE13_9CYAN</name>
<organism evidence="1 2">
    <name type="scientific">Scytonema hofmannii PCC 7110</name>
    <dbReference type="NCBI Taxonomy" id="128403"/>
    <lineage>
        <taxon>Bacteria</taxon>
        <taxon>Bacillati</taxon>
        <taxon>Cyanobacteriota</taxon>
        <taxon>Cyanophyceae</taxon>
        <taxon>Nostocales</taxon>
        <taxon>Scytonemataceae</taxon>
        <taxon>Scytonema</taxon>
    </lineage>
</organism>
<evidence type="ECO:0000313" key="2">
    <source>
        <dbReference type="Proteomes" id="UP000076925"/>
    </source>
</evidence>
<evidence type="ECO:0000313" key="1">
    <source>
        <dbReference type="EMBL" id="KYC42893.1"/>
    </source>
</evidence>
<dbReference type="STRING" id="128403.WA1_12295"/>
<protein>
    <submittedName>
        <fullName evidence="1">Asparaginase</fullName>
    </submittedName>
</protein>
<dbReference type="InterPro" id="IPR010349">
    <property type="entry name" value="Asparaginase_II"/>
</dbReference>
<accession>A0A139XE13</accession>
<proteinExistence type="predicted"/>
<dbReference type="Proteomes" id="UP000076925">
    <property type="component" value="Unassembled WGS sequence"/>
</dbReference>
<dbReference type="RefSeq" id="WP_017749490.1">
    <property type="nucleotide sequence ID" value="NZ_KQ976354.1"/>
</dbReference>
<comment type="caution">
    <text evidence="1">The sequence shown here is derived from an EMBL/GenBank/DDBJ whole genome shotgun (WGS) entry which is preliminary data.</text>
</comment>
<dbReference type="Pfam" id="PF06089">
    <property type="entry name" value="Asparaginase_II"/>
    <property type="match status" value="1"/>
</dbReference>
<dbReference type="OrthoDB" id="9770793at2"/>
<dbReference type="EMBL" id="ANNX02000016">
    <property type="protein sequence ID" value="KYC42893.1"/>
    <property type="molecule type" value="Genomic_DNA"/>
</dbReference>
<dbReference type="AlphaFoldDB" id="A0A139XE13"/>
<sequence>MTMGKRTQATALEVRLLREGIIESKHIVQAVICDDRGRILSVAGNAETSTFVRSALKPFQALAATSIGTLERYDLSDKDLAIITSSHKGTIEQVRQVFNILWRADVDPSALQCPIPEGKRSPLEYNCSGKHAGMLAVCQQCNWSLNNYLQRKHPVQQLILSKVSELLRMPSEEFISAHDDCGAPTYLLQLGQMGSLYAQLASRSTLDMERIVRAMTHHPVMVAGEGEFDTELMLAIPGELVSKSGAEGVQCIGRLGEGMGLAIKVIDGAKRAKYAAAIHILQQLGWITPSVADALSEKFMNFGKYKRLEVIGELSFL</sequence>
<reference evidence="1 2" key="1">
    <citation type="journal article" date="2013" name="Genome Biol. Evol.">
        <title>Genomes of Stigonematalean cyanobacteria (subsection V) and the evolution of oxygenic photosynthesis from prokaryotes to plastids.</title>
        <authorList>
            <person name="Dagan T."/>
            <person name="Roettger M."/>
            <person name="Stucken K."/>
            <person name="Landan G."/>
            <person name="Koch R."/>
            <person name="Major P."/>
            <person name="Gould S.B."/>
            <person name="Goremykin V.V."/>
            <person name="Rippka R."/>
            <person name="Tandeau de Marsac N."/>
            <person name="Gugger M."/>
            <person name="Lockhart P.J."/>
            <person name="Allen J.F."/>
            <person name="Brune I."/>
            <person name="Maus I."/>
            <person name="Puhler A."/>
            <person name="Martin W.F."/>
        </authorList>
    </citation>
    <scope>NUCLEOTIDE SEQUENCE [LARGE SCALE GENOMIC DNA]</scope>
    <source>
        <strain evidence="1 2">PCC 7110</strain>
    </source>
</reference>
<keyword evidence="2" id="KW-1185">Reference proteome</keyword>
<dbReference type="PANTHER" id="PTHR42110">
    <property type="entry name" value="L-ASPARAGINASE, PUTATIVE (AFU_ORTHOLOGUE AFUA_3G11890)-RELATED"/>
    <property type="match status" value="1"/>
</dbReference>
<dbReference type="PANTHER" id="PTHR42110:SF1">
    <property type="entry name" value="L-ASPARAGINASE, PUTATIVE (AFU_ORTHOLOGUE AFUA_3G11890)-RELATED"/>
    <property type="match status" value="1"/>
</dbReference>
<gene>
    <name evidence="1" type="ORF">WA1_12295</name>
</gene>